<comment type="similarity">
    <text evidence="3">Belongs to the peptidase M1 family.</text>
</comment>
<evidence type="ECO:0000313" key="20">
    <source>
        <dbReference type="Proteomes" id="UP000092461"/>
    </source>
</evidence>
<dbReference type="VEuPathDB" id="VectorBase:LLONM1_000594"/>
<keyword evidence="4" id="KW-1003">Cell membrane</keyword>
<dbReference type="InterPro" id="IPR014782">
    <property type="entry name" value="Peptidase_M1_dom"/>
</dbReference>
<evidence type="ECO:0000256" key="10">
    <source>
        <dbReference type="ARBA" id="ARBA00022833"/>
    </source>
</evidence>
<keyword evidence="14" id="KW-0449">Lipoprotein</keyword>
<organism evidence="19 20">
    <name type="scientific">Lutzomyia longipalpis</name>
    <name type="common">Sand fly</name>
    <dbReference type="NCBI Taxonomy" id="7200"/>
    <lineage>
        <taxon>Eukaryota</taxon>
        <taxon>Metazoa</taxon>
        <taxon>Ecdysozoa</taxon>
        <taxon>Arthropoda</taxon>
        <taxon>Hexapoda</taxon>
        <taxon>Insecta</taxon>
        <taxon>Pterygota</taxon>
        <taxon>Neoptera</taxon>
        <taxon>Endopterygota</taxon>
        <taxon>Diptera</taxon>
        <taxon>Nematocera</taxon>
        <taxon>Psychodoidea</taxon>
        <taxon>Psychodidae</taxon>
        <taxon>Lutzomyia</taxon>
        <taxon>Lutzomyia</taxon>
    </lineage>
</organism>
<keyword evidence="13" id="KW-0325">Glycoprotein</keyword>
<dbReference type="GO" id="GO:0005737">
    <property type="term" value="C:cytoplasm"/>
    <property type="evidence" value="ECO:0007669"/>
    <property type="project" value="TreeGrafter"/>
</dbReference>
<dbReference type="GO" id="GO:0005886">
    <property type="term" value="C:plasma membrane"/>
    <property type="evidence" value="ECO:0007669"/>
    <property type="project" value="UniProtKB-SubCell"/>
</dbReference>
<evidence type="ECO:0000259" key="16">
    <source>
        <dbReference type="Pfam" id="PF01433"/>
    </source>
</evidence>
<dbReference type="InterPro" id="IPR024571">
    <property type="entry name" value="ERAP1-like_C_dom"/>
</dbReference>
<feature type="domain" description="Peptidase M1 membrane alanine aminopeptidase" evidence="16">
    <location>
        <begin position="5"/>
        <end position="161"/>
    </location>
</feature>
<dbReference type="EnsemblMetazoa" id="LLOJ003439-RA">
    <property type="protein sequence ID" value="LLOJ003439-PA"/>
    <property type="gene ID" value="LLOJ003439"/>
</dbReference>
<evidence type="ECO:0000256" key="5">
    <source>
        <dbReference type="ARBA" id="ARBA00022622"/>
    </source>
</evidence>
<evidence type="ECO:0000256" key="11">
    <source>
        <dbReference type="ARBA" id="ARBA00023049"/>
    </source>
</evidence>
<evidence type="ECO:0000256" key="14">
    <source>
        <dbReference type="ARBA" id="ARBA00023288"/>
    </source>
</evidence>
<keyword evidence="15" id="KW-0812">Transmembrane</keyword>
<dbReference type="EMBL" id="AJWK01011043">
    <property type="status" value="NOT_ANNOTATED_CDS"/>
    <property type="molecule type" value="Genomic_DNA"/>
</dbReference>
<comment type="subcellular location">
    <subcellularLocation>
        <location evidence="2">Cell membrane</location>
        <topology evidence="2">Lipid-anchor</topology>
        <topology evidence="2">GPI-anchor</topology>
    </subcellularLocation>
</comment>
<keyword evidence="5" id="KW-0336">GPI-anchor</keyword>
<reference evidence="18" key="2">
    <citation type="journal article" date="2020" name="BMC">
        <title>Leishmania infection induces a limited differential gene expression in the sand fly midgut.</title>
        <authorList>
            <person name="Coutinho-Abreu I.V."/>
            <person name="Serafim T.D."/>
            <person name="Meneses C."/>
            <person name="Kamhawi S."/>
            <person name="Oliveira F."/>
            <person name="Valenzuela J.G."/>
        </authorList>
    </citation>
    <scope>NUCLEOTIDE SEQUENCE</scope>
    <source>
        <strain evidence="18">Jacobina</strain>
        <tissue evidence="18">Midgut</tissue>
    </source>
</reference>
<dbReference type="Pfam" id="PF01433">
    <property type="entry name" value="Peptidase_M1"/>
    <property type="match status" value="1"/>
</dbReference>
<evidence type="ECO:0000256" key="2">
    <source>
        <dbReference type="ARBA" id="ARBA00004609"/>
    </source>
</evidence>
<dbReference type="PANTHER" id="PTHR11533:SF290">
    <property type="entry name" value="AMINOPEPTIDASE"/>
    <property type="match status" value="1"/>
</dbReference>
<dbReference type="Proteomes" id="UP000092461">
    <property type="component" value="Unassembled WGS sequence"/>
</dbReference>
<evidence type="ECO:0000313" key="18">
    <source>
        <dbReference type="EMBL" id="MBC1176242.1"/>
    </source>
</evidence>
<keyword evidence="6" id="KW-0645">Protease</keyword>
<keyword evidence="10" id="KW-0862">Zinc</keyword>
<evidence type="ECO:0000256" key="4">
    <source>
        <dbReference type="ARBA" id="ARBA00022475"/>
    </source>
</evidence>
<dbReference type="PANTHER" id="PTHR11533">
    <property type="entry name" value="PROTEASE M1 ZINC METALLOPROTEASE"/>
    <property type="match status" value="1"/>
</dbReference>
<keyword evidence="9" id="KW-0378">Hydrolase</keyword>
<dbReference type="AlphaFoldDB" id="A0A1B0CGD8"/>
<keyword evidence="7" id="KW-0479">Metal-binding</keyword>
<evidence type="ECO:0000256" key="3">
    <source>
        <dbReference type="ARBA" id="ARBA00010136"/>
    </source>
</evidence>
<keyword evidence="8" id="KW-0732">Signal</keyword>
<dbReference type="GO" id="GO:0043171">
    <property type="term" value="P:peptide catabolic process"/>
    <property type="evidence" value="ECO:0007669"/>
    <property type="project" value="TreeGrafter"/>
</dbReference>
<evidence type="ECO:0000256" key="9">
    <source>
        <dbReference type="ARBA" id="ARBA00022801"/>
    </source>
</evidence>
<comment type="cofactor">
    <cofactor evidence="1">
        <name>Zn(2+)</name>
        <dbReference type="ChEBI" id="CHEBI:29105"/>
    </cofactor>
</comment>
<keyword evidence="11" id="KW-0482">Metalloprotease</keyword>
<dbReference type="VEuPathDB" id="VectorBase:LLOJ003439"/>
<keyword evidence="18" id="KW-0031">Aminopeptidase</keyword>
<dbReference type="InterPro" id="IPR050344">
    <property type="entry name" value="Peptidase_M1_aminopeptidases"/>
</dbReference>
<evidence type="ECO:0000256" key="12">
    <source>
        <dbReference type="ARBA" id="ARBA00023136"/>
    </source>
</evidence>
<dbReference type="GO" id="GO:0006508">
    <property type="term" value="P:proteolysis"/>
    <property type="evidence" value="ECO:0007669"/>
    <property type="project" value="UniProtKB-KW"/>
</dbReference>
<evidence type="ECO:0000256" key="8">
    <source>
        <dbReference type="ARBA" id="ARBA00022729"/>
    </source>
</evidence>
<sequence>MEIGRTICHQLAHNYFGNLVGMRWWNYAWMTEGFANYHEYFFTSYYLPDFPLKEIFVTDFLQKNLVENSYLMSTSLNKYVETRKEVEDAFDFGMVSKAAGVLRMCDNMVERPTFQKGLQKYVREMAFDVAGPEDFYRSIQAAVDEDKTLPEDIKVADILSSWTDQPGYPLITVMRNYQTNDIVVNQQRFLSSREEFDRDGLSWYIPLSIATAKNPEMMDSKPREWLKRGTRELVIKTIENQTWTSDDWILFNIQQTGYYRVNYDTHNWKLLANDLYKGSPYTIGLINRAQIIDDSFNLAYSDIIQFTIALDIIKYVKYEREYAVWVTAYRHLLNMIRRLDGPSYSLYFGRFLQHLTYDHFDRLDVFENTHGKDEVKDTFLRPIIVDLACRSGSGMCLIATRTMVTAEALTGHVLVPHEKPSIYYCHGLKNADENTFQFFWRKLKSLTNEQERTHITNSISCYHNFNSVYALLLETANPNLVDVFYTNLERFQILMTAARNGNVKAVVHFLRENHEDIARTYTFNIRMEQGLKEISGCLQEEDQKEFAELLQILLAAGHINSNLVERCTIDMEYHRKWVKENKIKIEEWIADYFRPARHNSAMGKIINLPIILFSIAGAFYVVF</sequence>
<dbReference type="Gene3D" id="1.25.50.20">
    <property type="match status" value="1"/>
</dbReference>
<dbReference type="GO" id="GO:0005615">
    <property type="term" value="C:extracellular space"/>
    <property type="evidence" value="ECO:0007669"/>
    <property type="project" value="TreeGrafter"/>
</dbReference>
<dbReference type="Gene3D" id="2.60.40.1910">
    <property type="match status" value="1"/>
</dbReference>
<protein>
    <submittedName>
        <fullName evidence="18">Putative puromycin-sensitive aminopeptidase</fullName>
    </submittedName>
</protein>
<feature type="transmembrane region" description="Helical" evidence="15">
    <location>
        <begin position="605"/>
        <end position="622"/>
    </location>
</feature>
<dbReference type="SUPFAM" id="SSF55486">
    <property type="entry name" value="Metalloproteases ('zincins'), catalytic domain"/>
    <property type="match status" value="1"/>
</dbReference>
<name>A0A1B0CGD8_LUTLO</name>
<evidence type="ECO:0000259" key="17">
    <source>
        <dbReference type="Pfam" id="PF11838"/>
    </source>
</evidence>
<dbReference type="GO" id="GO:0008270">
    <property type="term" value="F:zinc ion binding"/>
    <property type="evidence" value="ECO:0007669"/>
    <property type="project" value="InterPro"/>
</dbReference>
<dbReference type="FunFam" id="2.60.40.1910:FF:000008">
    <property type="entry name" value="Aminopeptidase"/>
    <property type="match status" value="1"/>
</dbReference>
<dbReference type="GO" id="GO:0098552">
    <property type="term" value="C:side of membrane"/>
    <property type="evidence" value="ECO:0007669"/>
    <property type="project" value="UniProtKB-KW"/>
</dbReference>
<dbReference type="Pfam" id="PF11838">
    <property type="entry name" value="ERAP1_C"/>
    <property type="match status" value="1"/>
</dbReference>
<dbReference type="InterPro" id="IPR027268">
    <property type="entry name" value="Peptidase_M4/M1_CTD_sf"/>
</dbReference>
<accession>A0A1B0CGD8</accession>
<evidence type="ECO:0000256" key="15">
    <source>
        <dbReference type="SAM" id="Phobius"/>
    </source>
</evidence>
<feature type="domain" description="ERAP1-like C-terminal" evidence="17">
    <location>
        <begin position="248"/>
        <end position="547"/>
    </location>
</feature>
<evidence type="ECO:0000313" key="19">
    <source>
        <dbReference type="EnsemblMetazoa" id="LLOJ003439-PA"/>
    </source>
</evidence>
<dbReference type="EMBL" id="GITU01007539">
    <property type="protein sequence ID" value="MBC1176242.1"/>
    <property type="molecule type" value="Transcribed_RNA"/>
</dbReference>
<evidence type="ECO:0000256" key="7">
    <source>
        <dbReference type="ARBA" id="ARBA00022723"/>
    </source>
</evidence>
<evidence type="ECO:0000256" key="13">
    <source>
        <dbReference type="ARBA" id="ARBA00023180"/>
    </source>
</evidence>
<evidence type="ECO:0000256" key="6">
    <source>
        <dbReference type="ARBA" id="ARBA00022670"/>
    </source>
</evidence>
<dbReference type="GO" id="GO:0070006">
    <property type="term" value="F:metalloaminopeptidase activity"/>
    <property type="evidence" value="ECO:0007669"/>
    <property type="project" value="TreeGrafter"/>
</dbReference>
<evidence type="ECO:0000256" key="1">
    <source>
        <dbReference type="ARBA" id="ARBA00001947"/>
    </source>
</evidence>
<dbReference type="Gene3D" id="1.10.390.10">
    <property type="entry name" value="Neutral Protease Domain 2"/>
    <property type="match status" value="1"/>
</dbReference>
<keyword evidence="20" id="KW-1185">Reference proteome</keyword>
<reference evidence="20" key="1">
    <citation type="submission" date="2012-05" db="EMBL/GenBank/DDBJ databases">
        <title>Whole Genome Assembly of Lutzomyia longipalpis.</title>
        <authorList>
            <person name="Richards S."/>
            <person name="Qu C."/>
            <person name="Dillon R."/>
            <person name="Worley K."/>
            <person name="Scherer S."/>
            <person name="Batterton M."/>
            <person name="Taylor A."/>
            <person name="Hawes A."/>
            <person name="Hernandez B."/>
            <person name="Kovar C."/>
            <person name="Mandapat C."/>
            <person name="Pham C."/>
            <person name="Qu C."/>
            <person name="Jing C."/>
            <person name="Bess C."/>
            <person name="Bandaranaike D."/>
            <person name="Ngo D."/>
            <person name="Ongeri F."/>
            <person name="Arias F."/>
            <person name="Lara F."/>
            <person name="Weissenberger G."/>
            <person name="Kamau G."/>
            <person name="Han H."/>
            <person name="Shen H."/>
            <person name="Dinh H."/>
            <person name="Khalil I."/>
            <person name="Jones J."/>
            <person name="Shafer J."/>
            <person name="Jayaseelan J."/>
            <person name="Quiroz J."/>
            <person name="Blankenburg K."/>
            <person name="Nguyen L."/>
            <person name="Jackson L."/>
            <person name="Francisco L."/>
            <person name="Tang L.-Y."/>
            <person name="Pu L.-L."/>
            <person name="Perales L."/>
            <person name="Lorensuhewa L."/>
            <person name="Munidasa M."/>
            <person name="Coyle M."/>
            <person name="Taylor M."/>
            <person name="Puazo M."/>
            <person name="Firestine M."/>
            <person name="Scheel M."/>
            <person name="Javaid M."/>
            <person name="Wang M."/>
            <person name="Li M."/>
            <person name="Tabassum N."/>
            <person name="Saada N."/>
            <person name="Osuji N."/>
            <person name="Aqrawi P."/>
            <person name="Fu Q."/>
            <person name="Thornton R."/>
            <person name="Raj R."/>
            <person name="Goodspeed R."/>
            <person name="Mata R."/>
            <person name="Najjar R."/>
            <person name="Gubbala S."/>
            <person name="Lee S."/>
            <person name="Denson S."/>
            <person name="Patil S."/>
            <person name="Macmil S."/>
            <person name="Qi S."/>
            <person name="Matskevitch T."/>
            <person name="Palculict T."/>
            <person name="Mathew T."/>
            <person name="Vee V."/>
            <person name="Velamala V."/>
            <person name="Korchina V."/>
            <person name="Cai W."/>
            <person name="Liu W."/>
            <person name="Dai W."/>
            <person name="Zou X."/>
            <person name="Zhu Y."/>
            <person name="Zhang Y."/>
            <person name="Wu Y.-Q."/>
            <person name="Xin Y."/>
            <person name="Nazarath L."/>
            <person name="Kovar C."/>
            <person name="Han Y."/>
            <person name="Muzny D."/>
            <person name="Gibbs R."/>
        </authorList>
    </citation>
    <scope>NUCLEOTIDE SEQUENCE [LARGE SCALE GENOMIC DNA]</scope>
    <source>
        <strain evidence="20">Jacobina</strain>
    </source>
</reference>
<reference evidence="19" key="3">
    <citation type="submission" date="2020-05" db="UniProtKB">
        <authorList>
            <consortium name="EnsemblMetazoa"/>
        </authorList>
    </citation>
    <scope>IDENTIFICATION</scope>
    <source>
        <strain evidence="19">Jacobina</strain>
    </source>
</reference>
<dbReference type="GO" id="GO:0042277">
    <property type="term" value="F:peptide binding"/>
    <property type="evidence" value="ECO:0007669"/>
    <property type="project" value="TreeGrafter"/>
</dbReference>
<keyword evidence="15" id="KW-1133">Transmembrane helix</keyword>
<keyword evidence="12 15" id="KW-0472">Membrane</keyword>
<proteinExistence type="inferred from homology"/>